<organism evidence="1 2">
    <name type="scientific">Aspergillus keveii</name>
    <dbReference type="NCBI Taxonomy" id="714993"/>
    <lineage>
        <taxon>Eukaryota</taxon>
        <taxon>Fungi</taxon>
        <taxon>Dikarya</taxon>
        <taxon>Ascomycota</taxon>
        <taxon>Pezizomycotina</taxon>
        <taxon>Eurotiomycetes</taxon>
        <taxon>Eurotiomycetidae</taxon>
        <taxon>Eurotiales</taxon>
        <taxon>Aspergillaceae</taxon>
        <taxon>Aspergillus</taxon>
        <taxon>Aspergillus subgen. Nidulantes</taxon>
    </lineage>
</organism>
<proteinExistence type="predicted"/>
<gene>
    <name evidence="1" type="ORF">BJX66DRAFT_318693</name>
</gene>
<comment type="caution">
    <text evidence="1">The sequence shown here is derived from an EMBL/GenBank/DDBJ whole genome shotgun (WGS) entry which is preliminary data.</text>
</comment>
<protein>
    <submittedName>
        <fullName evidence="1">Uncharacterized protein</fullName>
    </submittedName>
</protein>
<keyword evidence="2" id="KW-1185">Reference proteome</keyword>
<reference evidence="1 2" key="1">
    <citation type="submission" date="2024-07" db="EMBL/GenBank/DDBJ databases">
        <title>Section-level genome sequencing and comparative genomics of Aspergillus sections Usti and Cavernicolus.</title>
        <authorList>
            <consortium name="Lawrence Berkeley National Laboratory"/>
            <person name="Nybo J.L."/>
            <person name="Vesth T.C."/>
            <person name="Theobald S."/>
            <person name="Frisvad J.C."/>
            <person name="Larsen T.O."/>
            <person name="Kjaerboelling I."/>
            <person name="Rothschild-Mancinelli K."/>
            <person name="Lyhne E.K."/>
            <person name="Kogle M.E."/>
            <person name="Barry K."/>
            <person name="Clum A."/>
            <person name="Na H."/>
            <person name="Ledsgaard L."/>
            <person name="Lin J."/>
            <person name="Lipzen A."/>
            <person name="Kuo A."/>
            <person name="Riley R."/>
            <person name="Mondo S."/>
            <person name="Labutti K."/>
            <person name="Haridas S."/>
            <person name="Pangalinan J."/>
            <person name="Salamov A.A."/>
            <person name="Simmons B.A."/>
            <person name="Magnuson J.K."/>
            <person name="Chen J."/>
            <person name="Drula E."/>
            <person name="Henrissat B."/>
            <person name="Wiebenga A."/>
            <person name="Lubbers R.J."/>
            <person name="Gomes A.C."/>
            <person name="Makela M.R."/>
            <person name="Stajich J."/>
            <person name="Grigoriev I.V."/>
            <person name="Mortensen U.H."/>
            <person name="De Vries R.P."/>
            <person name="Baker S.E."/>
            <person name="Andersen M.R."/>
        </authorList>
    </citation>
    <scope>NUCLEOTIDE SEQUENCE [LARGE SCALE GENOMIC DNA]</scope>
    <source>
        <strain evidence="1 2">CBS 209.92</strain>
    </source>
</reference>
<name>A0ABR4FJB9_9EURO</name>
<sequence length="131" mass="14945">MVFPAGHSTVHSRMFRKSLELISSSLRRNIYGLSLDNAGISVSQIASFRPDPDPLFDLRYSCTYWLDHFLESKSRSAEIKESTEGAAISEFLKKHLLHWLESLGLIGEVRHGILALKKLAHRKQVCGFKRY</sequence>
<dbReference type="EMBL" id="JBFTWV010000244">
    <property type="protein sequence ID" value="KAL2783345.1"/>
    <property type="molecule type" value="Genomic_DNA"/>
</dbReference>
<accession>A0ABR4FJB9</accession>
<evidence type="ECO:0000313" key="1">
    <source>
        <dbReference type="EMBL" id="KAL2783345.1"/>
    </source>
</evidence>
<dbReference type="Proteomes" id="UP001610563">
    <property type="component" value="Unassembled WGS sequence"/>
</dbReference>
<evidence type="ECO:0000313" key="2">
    <source>
        <dbReference type="Proteomes" id="UP001610563"/>
    </source>
</evidence>